<organism evidence="1 2">
    <name type="scientific">Geotalea uraniireducens</name>
    <dbReference type="NCBI Taxonomy" id="351604"/>
    <lineage>
        <taxon>Bacteria</taxon>
        <taxon>Pseudomonadati</taxon>
        <taxon>Thermodesulfobacteriota</taxon>
        <taxon>Desulfuromonadia</taxon>
        <taxon>Geobacterales</taxon>
        <taxon>Geobacteraceae</taxon>
        <taxon>Geotalea</taxon>
    </lineage>
</organism>
<evidence type="ECO:0000313" key="1">
    <source>
        <dbReference type="EMBL" id="BDV42989.1"/>
    </source>
</evidence>
<evidence type="ECO:0008006" key="3">
    <source>
        <dbReference type="Google" id="ProtNLM"/>
    </source>
</evidence>
<keyword evidence="2" id="KW-1185">Reference proteome</keyword>
<protein>
    <recommendedName>
        <fullName evidence="3">Coiled coil domain-containing protein</fullName>
    </recommendedName>
</protein>
<proteinExistence type="predicted"/>
<evidence type="ECO:0000313" key="2">
    <source>
        <dbReference type="Proteomes" id="UP001317705"/>
    </source>
</evidence>
<dbReference type="RefSeq" id="WP_282003751.1">
    <property type="nucleotide sequence ID" value="NZ_AP027151.1"/>
</dbReference>
<dbReference type="Proteomes" id="UP001317705">
    <property type="component" value="Chromosome"/>
</dbReference>
<accession>A0ABM8EKC2</accession>
<gene>
    <name evidence="1" type="ORF">GURASL_19120</name>
</gene>
<reference evidence="1 2" key="1">
    <citation type="submission" date="2022-12" db="EMBL/GenBank/DDBJ databases">
        <title>Polyphasic characterization of Geotalea uranireducens NIT-SL11 newly isolated from a complex of sewage sludge and microbially reduced graphene oxide.</title>
        <authorList>
            <person name="Xie L."/>
            <person name="Yoshida N."/>
            <person name="Meng L."/>
        </authorList>
    </citation>
    <scope>NUCLEOTIDE SEQUENCE [LARGE SCALE GENOMIC DNA]</scope>
    <source>
        <strain evidence="1 2">NIT-SL11</strain>
    </source>
</reference>
<dbReference type="EMBL" id="AP027151">
    <property type="protein sequence ID" value="BDV42989.1"/>
    <property type="molecule type" value="Genomic_DNA"/>
</dbReference>
<sequence>MSLQERCREELVAKLAAGERRLGQLGERAKAVPVERRSAFEKELDELQGRKSAVALKIEELRRAEGHSWEAIKGEIEAAVDEWGIAIEEAIARFR</sequence>
<name>A0ABM8EKC2_9BACT</name>